<dbReference type="SUPFAM" id="SSF53383">
    <property type="entry name" value="PLP-dependent transferases"/>
    <property type="match status" value="1"/>
</dbReference>
<evidence type="ECO:0000256" key="1">
    <source>
        <dbReference type="ARBA" id="ARBA00001933"/>
    </source>
</evidence>
<dbReference type="InterPro" id="IPR015421">
    <property type="entry name" value="PyrdxlP-dep_Trfase_major"/>
</dbReference>
<dbReference type="InterPro" id="IPR015424">
    <property type="entry name" value="PyrdxlP-dep_Trfase"/>
</dbReference>
<dbReference type="CDD" id="cd00610">
    <property type="entry name" value="OAT_like"/>
    <property type="match status" value="1"/>
</dbReference>
<dbReference type="AlphaFoldDB" id="A0A117I3V0"/>
<gene>
    <name evidence="4" type="ORF">RMCB_0019</name>
</gene>
<reference evidence="5" key="1">
    <citation type="journal article" date="2016" name="Genome Announc.">
        <title>Draft Genome Sequences of Five Rapidly Growing Mycobacterium Species, M. thermoresistibile, M. fortuitum subsp. acetamidolyticum, M. canariasense, M. brisbanense, and M. novocastrense.</title>
        <authorList>
            <person name="Katahira K."/>
            <person name="Ogura Y."/>
            <person name="Gotoh Y."/>
            <person name="Hayashi T."/>
        </authorList>
    </citation>
    <scope>NUCLEOTIDE SEQUENCE [LARGE SCALE GENOMIC DNA]</scope>
    <source>
        <strain evidence="5">JCM15654</strain>
    </source>
</reference>
<accession>A0A117I3V0</accession>
<dbReference type="STRING" id="146020.RMCB_0019"/>
<dbReference type="Pfam" id="PF00202">
    <property type="entry name" value="Aminotran_3"/>
    <property type="match status" value="1"/>
</dbReference>
<keyword evidence="4" id="KW-0032">Aminotransferase</keyword>
<dbReference type="Gene3D" id="3.90.1150.10">
    <property type="entry name" value="Aspartate Aminotransferase, domain 1"/>
    <property type="match status" value="1"/>
</dbReference>
<name>A0A117I3V0_9MYCO</name>
<comment type="caution">
    <text evidence="4">The sequence shown here is derived from an EMBL/GenBank/DDBJ whole genome shotgun (WGS) entry which is preliminary data.</text>
</comment>
<dbReference type="InterPro" id="IPR015422">
    <property type="entry name" value="PyrdxlP-dep_Trfase_small"/>
</dbReference>
<protein>
    <submittedName>
        <fullName evidence="4">Aminotransferase class-III</fullName>
    </submittedName>
</protein>
<evidence type="ECO:0000313" key="4">
    <source>
        <dbReference type="EMBL" id="GAS85923.1"/>
    </source>
</evidence>
<keyword evidence="5" id="KW-1185">Reference proteome</keyword>
<dbReference type="Gene3D" id="3.40.640.10">
    <property type="entry name" value="Type I PLP-dependent aspartate aminotransferase-like (Major domain)"/>
    <property type="match status" value="1"/>
</dbReference>
<dbReference type="GO" id="GO:0030170">
    <property type="term" value="F:pyridoxal phosphate binding"/>
    <property type="evidence" value="ECO:0007669"/>
    <property type="project" value="InterPro"/>
</dbReference>
<comment type="similarity">
    <text evidence="3">Belongs to the class-III pyridoxal-phosphate-dependent aminotransferase family.</text>
</comment>
<dbReference type="RefSeq" id="WP_062827130.1">
    <property type="nucleotide sequence ID" value="NZ_BCSX01000001.1"/>
</dbReference>
<dbReference type="PANTHER" id="PTHR43713">
    <property type="entry name" value="GLUTAMATE-1-SEMIALDEHYDE 2,1-AMINOMUTASE"/>
    <property type="match status" value="1"/>
</dbReference>
<organism evidence="4 5">
    <name type="scientific">Mycolicibacterium brisbanense</name>
    <dbReference type="NCBI Taxonomy" id="146020"/>
    <lineage>
        <taxon>Bacteria</taxon>
        <taxon>Bacillati</taxon>
        <taxon>Actinomycetota</taxon>
        <taxon>Actinomycetes</taxon>
        <taxon>Mycobacteriales</taxon>
        <taxon>Mycobacteriaceae</taxon>
        <taxon>Mycolicibacterium</taxon>
    </lineage>
</organism>
<evidence type="ECO:0000313" key="5">
    <source>
        <dbReference type="Proteomes" id="UP000069620"/>
    </source>
</evidence>
<sequence length="424" mass="46392">MTATTSNQQDLQQRALHTLAGGVSSNTRLLNPHLIVERASGCRLWDADGTEYLDYLLGQGPNFLGYAPPRVVEKVVSAQREGIIYAATHRREIEAAERVLAVLPWADRLRFGSSSSEMVQAAMRIARNATGRRDILRFHGHYHGWFDNIQIRSDGGQVHPGSLGQLHEALDATITIEWNDEEAFTEAVARHGDTIAAVVMEPMMLNAGAIVPAANYLEHVRTLCTQKGIVLIFDETISGFRVSLGGAAERFGVTPDLAVYGKAMAAGWPCAAVVGTEDLFADVATGALTHAGTFNGNTIATAAVLASLDELEDRSVYRHVESVGAELIDSLTALMEFRGIPVRFQGLPMAFHARFDAENRSITRYAQLQTIDQERYSRLARHLIAAGIWVAYRGIWYVSAAHTIADVNETVKRFDAALSADYDV</sequence>
<dbReference type="GO" id="GO:0008483">
    <property type="term" value="F:transaminase activity"/>
    <property type="evidence" value="ECO:0007669"/>
    <property type="project" value="UniProtKB-KW"/>
</dbReference>
<comment type="cofactor">
    <cofactor evidence="1">
        <name>pyridoxal 5'-phosphate</name>
        <dbReference type="ChEBI" id="CHEBI:597326"/>
    </cofactor>
</comment>
<dbReference type="PANTHER" id="PTHR43713:SF3">
    <property type="entry name" value="GLUTAMATE-1-SEMIALDEHYDE 2,1-AMINOMUTASE 1, CHLOROPLASTIC-RELATED"/>
    <property type="match status" value="1"/>
</dbReference>
<evidence type="ECO:0000256" key="2">
    <source>
        <dbReference type="ARBA" id="ARBA00022898"/>
    </source>
</evidence>
<dbReference type="EMBL" id="BCSX01000001">
    <property type="protein sequence ID" value="GAS85923.1"/>
    <property type="molecule type" value="Genomic_DNA"/>
</dbReference>
<proteinExistence type="inferred from homology"/>
<keyword evidence="4" id="KW-0808">Transferase</keyword>
<dbReference type="Proteomes" id="UP000069620">
    <property type="component" value="Unassembled WGS sequence"/>
</dbReference>
<keyword evidence="2 3" id="KW-0663">Pyridoxal phosphate</keyword>
<dbReference type="InterPro" id="IPR005814">
    <property type="entry name" value="Aminotrans_3"/>
</dbReference>
<evidence type="ECO:0000256" key="3">
    <source>
        <dbReference type="RuleBase" id="RU003560"/>
    </source>
</evidence>
<reference evidence="5" key="2">
    <citation type="submission" date="2016-02" db="EMBL/GenBank/DDBJ databases">
        <title>Draft genome sequence of five rapidly growing Mycobacterium species.</title>
        <authorList>
            <person name="Katahira K."/>
            <person name="Gotou Y."/>
            <person name="Iida K."/>
            <person name="Ogura Y."/>
            <person name="Hayashi T."/>
        </authorList>
    </citation>
    <scope>NUCLEOTIDE SEQUENCE [LARGE SCALE GENOMIC DNA]</scope>
    <source>
        <strain evidence="5">JCM15654</strain>
    </source>
</reference>